<dbReference type="InterPro" id="IPR003343">
    <property type="entry name" value="Big_2"/>
</dbReference>
<accession>A0ABR6YTT9</accession>
<dbReference type="Proteomes" id="UP000622405">
    <property type="component" value="Unassembled WGS sequence"/>
</dbReference>
<name>A0ABR6YTT9_9FIRM</name>
<dbReference type="Pfam" id="PF02368">
    <property type="entry name" value="Big_2"/>
    <property type="match status" value="1"/>
</dbReference>
<gene>
    <name evidence="3" type="ORF">GH811_02970</name>
</gene>
<evidence type="ECO:0000313" key="4">
    <source>
        <dbReference type="Proteomes" id="UP000622405"/>
    </source>
</evidence>
<dbReference type="SUPFAM" id="SSF49373">
    <property type="entry name" value="Invasin/intimin cell-adhesion fragments"/>
    <property type="match status" value="1"/>
</dbReference>
<dbReference type="Gene3D" id="2.60.40.1080">
    <property type="match status" value="1"/>
</dbReference>
<keyword evidence="4" id="KW-1185">Reference proteome</keyword>
<dbReference type="Gene3D" id="1.20.1270.90">
    <property type="entry name" value="AF1782-like"/>
    <property type="match status" value="1"/>
</dbReference>
<sequence>MMKKLILALFLFCLIGPIHSVVAAPVGDDILTVLSRGHVQDLGDFPQDGSWVKSPDYVGTVGQSKRIEGFELKPGIGLPSDIQLCYNVHVQNKGWLYEEADPTTWAKNGDYAGTRGESLRIEAIKIVLLDASGNKASGYHIRYQGHIQNIGDLPVDASLWFYDGEQLGTVGSSLRLEALKLEIVKDDSPTVDLSAYTGLLTRIDSLNEADYTKAPWSRLQTELKNNVVTALNTQDEIDVAVKTITMAMSQLENRTQSMVYDKAGTYGPASGTETINQDVIITSRDVTLQNLKIEGALIIDDDVGDGNVTLNNIYVTGELRVRGAGLDSIHINGGDYPKIMVEQSLDGGVRIVGTNLEGTQIVIGENAAGEILILDGDFDSVTVEAPDAVVKTQGQTHIKHLDVMASAQNATIDLGSSTTVTDMALAAPSKVTGTGTVVKAEVTGNNVVFEKAPESYTVGTGVVVPPVFPSAPPPGGGGGGNIPPGKISLSVATAPTVTQTKIYNGTTGTDVTDVTLDATAITGIAAGDKVSVSATATYADKNAGNGKTITTTYRLSGEHAGKYNAPADTTVKDGAITPLQLTLSGAAPTVATTKIYDGTTATDITAQDVTVSNAINGDAVAATVTATYADKKVGSAKSVTLTYRLSGKDADNYQAPAGDTTQKSAITPLQLTLSGVAPSVATTKIYDGTSATDITAQDVTVSNAINGDVVVATATATYADKKVGENKNITMTYSLDGKDADNYQAPAGDTTQKSAITPLQLTLSGVAPSVATTKEYDGTAATNITAQDVTVNNAINGEDVKVTTTATYADKHVGPAKPVTLTYNLDGKDADNYLAPTGDTTQKSTITPLQLTLSDAVPSVATTKEYDGTTATTITDQTVTVNKVSSDDLFATATATYADEKVGSDKPVTLTYSLSGEDADNYLAPAGDTTQKSAITPLQLTLSGTAPSVATTKEYDGTTTTTITDQDVTVNNAINGEDVKATATATYADKQVGAAKPVTLTYSLSGEDADNYLAPAADTTQKSAITPLQLTLSGAAPTVATTKIYDGTTTTTITAQDVTVSNAINGEDVKAMATATYADKKVEAAKPVTLTYSLSGEDADNYLAPVGDTTQKSTITPKPLTIDNSKTTVENKTYDGTKTATVIVWPTVAVNDIIGGDQISYQGAATFADANAGVNKPVTITGSLTGADATNYQLPTSVTATATITPVEIKVATMLQGLKANEKEKVYDGKSTATMQVWWNNTDAPEIVRAAIAYYKISISVTGDYTDDQGVPKSAVGENYAIACHFTLSGIDSGNFILEGVSANTTGGKITKKPLTVSAPTVTTTKPYDGNTTAAVTAGGLIGVIESEDVTVSAVANYDVATVGINSTITVVYTLAGADAGNYVKPVNYILQNQGAITAAPGITSVTVAPNAATVAQGQTQQLIATVEAVGGAAETVIWTSSDTEGKVTVSDTGLVTVAEDAIAGNYTITATSTVDQAKSGTSTITVTKNNVMTTTYGGGSWAAWQHGNAAIPISAMTPPVGADNFKLFYINMNTSTYYGKGDDGKIYQSNDLKTWTDYSGTGVLASDRFTDPAYQLIGIASSGSLVAQGAEGKTLYYYGGSGQWGEMPVTTPTDAWINPIYYYNNTIEIVIYQKANGEVWWDDTAGSASMQLAAKPPALPVGFTQFLFAYDGTSLSMLAY</sequence>
<dbReference type="InterPro" id="IPR041248">
    <property type="entry name" value="YDG"/>
</dbReference>
<organism evidence="3 4">
    <name type="scientific">Acetobacterium malicum</name>
    <dbReference type="NCBI Taxonomy" id="52692"/>
    <lineage>
        <taxon>Bacteria</taxon>
        <taxon>Bacillati</taxon>
        <taxon>Bacillota</taxon>
        <taxon>Clostridia</taxon>
        <taxon>Eubacteriales</taxon>
        <taxon>Eubacteriaceae</taxon>
        <taxon>Acetobacterium</taxon>
    </lineage>
</organism>
<evidence type="ECO:0000259" key="2">
    <source>
        <dbReference type="SMART" id="SM00635"/>
    </source>
</evidence>
<dbReference type="EMBL" id="WJBE01000002">
    <property type="protein sequence ID" value="MBC3898576.1"/>
    <property type="molecule type" value="Genomic_DNA"/>
</dbReference>
<dbReference type="InterPro" id="IPR006637">
    <property type="entry name" value="ChW"/>
</dbReference>
<feature type="signal peptide" evidence="1">
    <location>
        <begin position="1"/>
        <end position="23"/>
    </location>
</feature>
<feature type="chain" id="PRO_5047248856" description="BIG2 domain-containing protein" evidence="1">
    <location>
        <begin position="24"/>
        <end position="1681"/>
    </location>
</feature>
<evidence type="ECO:0000313" key="3">
    <source>
        <dbReference type="EMBL" id="MBC3898576.1"/>
    </source>
</evidence>
<reference evidence="3 4" key="1">
    <citation type="journal article" date="2020" name="mSystems">
        <title>Defining Genomic and Predicted Metabolic Features of the Acetobacterium Genus.</title>
        <authorList>
            <person name="Ross D.E."/>
            <person name="Marshall C.W."/>
            <person name="Gulliver D."/>
            <person name="May H.D."/>
            <person name="Norman R.S."/>
        </authorList>
    </citation>
    <scope>NUCLEOTIDE SEQUENCE [LARGE SCALE GENOMIC DNA]</scope>
    <source>
        <strain evidence="3 4">DSM 4132</strain>
    </source>
</reference>
<keyword evidence="1" id="KW-0732">Signal</keyword>
<protein>
    <recommendedName>
        <fullName evidence="2">BIG2 domain-containing protein</fullName>
    </recommendedName>
</protein>
<dbReference type="SMART" id="SM00728">
    <property type="entry name" value="ChW"/>
    <property type="match status" value="3"/>
</dbReference>
<dbReference type="InterPro" id="IPR008964">
    <property type="entry name" value="Invasin/intimin_cell_adhesion"/>
</dbReference>
<dbReference type="SMART" id="SM00635">
    <property type="entry name" value="BID_2"/>
    <property type="match status" value="1"/>
</dbReference>
<comment type="caution">
    <text evidence="3">The sequence shown here is derived from an EMBL/GenBank/DDBJ whole genome shotgun (WGS) entry which is preliminary data.</text>
</comment>
<feature type="domain" description="BIG2" evidence="2">
    <location>
        <begin position="1402"/>
        <end position="1483"/>
    </location>
</feature>
<proteinExistence type="predicted"/>
<evidence type="ECO:0000256" key="1">
    <source>
        <dbReference type="SAM" id="SignalP"/>
    </source>
</evidence>
<dbReference type="Pfam" id="PF18657">
    <property type="entry name" value="YDG"/>
    <property type="match status" value="9"/>
</dbReference>
<dbReference type="Pfam" id="PF07538">
    <property type="entry name" value="ChW"/>
    <property type="match status" value="3"/>
</dbReference>